<dbReference type="InterPro" id="IPR003591">
    <property type="entry name" value="Leu-rich_rpt_typical-subtyp"/>
</dbReference>
<feature type="domain" description="B3/B4 tRNA-binding" evidence="4">
    <location>
        <begin position="303"/>
        <end position="480"/>
    </location>
</feature>
<feature type="region of interest" description="Disordered" evidence="3">
    <location>
        <begin position="249"/>
        <end position="277"/>
    </location>
</feature>
<dbReference type="SMART" id="SM00873">
    <property type="entry name" value="B3_4"/>
    <property type="match status" value="1"/>
</dbReference>
<accession>A0ABM1EUQ4</accession>
<proteinExistence type="predicted"/>
<dbReference type="Gene3D" id="3.80.10.10">
    <property type="entry name" value="Ribonuclease Inhibitor"/>
    <property type="match status" value="1"/>
</dbReference>
<evidence type="ECO:0000256" key="3">
    <source>
        <dbReference type="SAM" id="MobiDB-lite"/>
    </source>
</evidence>
<gene>
    <name evidence="6" type="primary">LOC106815910</name>
</gene>
<evidence type="ECO:0000259" key="4">
    <source>
        <dbReference type="SMART" id="SM00873"/>
    </source>
</evidence>
<keyword evidence="5" id="KW-1185">Reference proteome</keyword>
<dbReference type="RefSeq" id="XP_014675925.1">
    <property type="nucleotide sequence ID" value="XM_014820439.1"/>
</dbReference>
<dbReference type="Pfam" id="PF13855">
    <property type="entry name" value="LRR_8"/>
    <property type="match status" value="1"/>
</dbReference>
<dbReference type="SUPFAM" id="SSF52058">
    <property type="entry name" value="L domain-like"/>
    <property type="match status" value="1"/>
</dbReference>
<dbReference type="PANTHER" id="PTHR10947">
    <property type="entry name" value="PHENYLALANYL-TRNA SYNTHETASE BETA CHAIN AND LEUCINE-RICH REPEAT-CONTAINING PROTEIN 47"/>
    <property type="match status" value="1"/>
</dbReference>
<reference evidence="6" key="1">
    <citation type="submission" date="2025-08" db="UniProtKB">
        <authorList>
            <consortium name="RefSeq"/>
        </authorList>
    </citation>
    <scope>IDENTIFICATION</scope>
</reference>
<evidence type="ECO:0000313" key="6">
    <source>
        <dbReference type="RefSeq" id="XP_014675925.1"/>
    </source>
</evidence>
<dbReference type="InterPro" id="IPR045060">
    <property type="entry name" value="Phe-tRNA-ligase_IIc_bsu"/>
</dbReference>
<evidence type="ECO:0000256" key="2">
    <source>
        <dbReference type="ARBA" id="ARBA00022737"/>
    </source>
</evidence>
<dbReference type="PANTHER" id="PTHR10947:SF3">
    <property type="entry name" value="LEUCINE-RICH REPEAT-CONTAINING PROTEIN 47"/>
    <property type="match status" value="1"/>
</dbReference>
<protein>
    <submittedName>
        <fullName evidence="6">Leucine-rich repeat-containing protein 47-like</fullName>
    </submittedName>
</protein>
<keyword evidence="2" id="KW-0677">Repeat</keyword>
<dbReference type="SMART" id="SM00364">
    <property type="entry name" value="LRR_BAC"/>
    <property type="match status" value="4"/>
</dbReference>
<dbReference type="InterPro" id="IPR032675">
    <property type="entry name" value="LRR_dom_sf"/>
</dbReference>
<name>A0ABM1EUQ4_PRICU</name>
<dbReference type="Gene3D" id="3.50.40.10">
    <property type="entry name" value="Phenylalanyl-trna Synthetase, Chain B, domain 3"/>
    <property type="match status" value="1"/>
</dbReference>
<dbReference type="InterPro" id="IPR005146">
    <property type="entry name" value="B3/B4_tRNA-bd"/>
</dbReference>
<organism evidence="5 6">
    <name type="scientific">Priapulus caudatus</name>
    <name type="common">Priapulid worm</name>
    <dbReference type="NCBI Taxonomy" id="37621"/>
    <lineage>
        <taxon>Eukaryota</taxon>
        <taxon>Metazoa</taxon>
        <taxon>Ecdysozoa</taxon>
        <taxon>Scalidophora</taxon>
        <taxon>Priapulida</taxon>
        <taxon>Priapulimorpha</taxon>
        <taxon>Priapulimorphida</taxon>
        <taxon>Priapulidae</taxon>
        <taxon>Priapulus</taxon>
    </lineage>
</organism>
<evidence type="ECO:0000256" key="1">
    <source>
        <dbReference type="ARBA" id="ARBA00022614"/>
    </source>
</evidence>
<dbReference type="InterPro" id="IPR001611">
    <property type="entry name" value="Leu-rich_rpt"/>
</dbReference>
<dbReference type="PROSITE" id="PS51450">
    <property type="entry name" value="LRR"/>
    <property type="match status" value="2"/>
</dbReference>
<keyword evidence="1" id="KW-0433">Leucine-rich repeat</keyword>
<dbReference type="SMART" id="SM00369">
    <property type="entry name" value="LRR_TYP"/>
    <property type="match status" value="4"/>
</dbReference>
<dbReference type="Proteomes" id="UP000695022">
    <property type="component" value="Unplaced"/>
</dbReference>
<dbReference type="GeneID" id="106815910"/>
<dbReference type="InterPro" id="IPR020825">
    <property type="entry name" value="Phe-tRNA_synthase-like_B3/B4"/>
</dbReference>
<evidence type="ECO:0000313" key="5">
    <source>
        <dbReference type="Proteomes" id="UP000695022"/>
    </source>
</evidence>
<feature type="region of interest" description="Disordered" evidence="3">
    <location>
        <begin position="487"/>
        <end position="509"/>
    </location>
</feature>
<dbReference type="Pfam" id="PF00560">
    <property type="entry name" value="LRR_1"/>
    <property type="match status" value="1"/>
</dbReference>
<sequence length="546" mass="59774">MAASVTDLVDQAFQQKRHELVLTGPAAASEVEADGLDEKLFTITTLNFLEVSKCDLKIASENLSKLVNLTSLVLHSNKLSSLPDSIGKLIKLKLLDVSRNELEELPETLGSLVQLQTLDVGNNKLESLPESICELKNLGHLGISHNSYKHFPPVICDIPSLMQIKAGDNQITDVPPEIENLSLLKLLDLTNNSIKVLPGELGNCAKLKQDLLMTGNKLSDKRLEKLFVQGKAKAAIEYVRKNCPKMAKAGAAGAGKDKDKKKRGKKGKDSDAGGDAPNLPTVTVLHCSDDTISVKMTPAAGETRPFIVCCVIKNVNLGKGNSFKTFIALQTKIHDTVCAKRASATLATHDMALIKGNVTYDARDPDKIKIHPLFQKSDTTAKELYVKLRNEAEAQRREKKRNTYSGIHKYLYLLAGKSQFAFVMDSENRVISLPPLTNSDTTKISPETKDIFIEVTSSEDVGSCKKVVDALLLEMLNNFIFSTAEANSNATEEPSCEESPAEDGRHPGSLTVEQVRILDPEGQLKVVYPSRIDLQLEGVSVVRDYK</sequence>